<comment type="caution">
    <text evidence="1">The sequence shown here is derived from an EMBL/GenBank/DDBJ whole genome shotgun (WGS) entry which is preliminary data.</text>
</comment>
<reference evidence="1" key="1">
    <citation type="submission" date="2020-05" db="EMBL/GenBank/DDBJ databases">
        <title>Large-scale comparative analyses of tick genomes elucidate their genetic diversity and vector capacities.</title>
        <authorList>
            <person name="Jia N."/>
            <person name="Wang J."/>
            <person name="Shi W."/>
            <person name="Du L."/>
            <person name="Sun Y."/>
            <person name="Zhan W."/>
            <person name="Jiang J."/>
            <person name="Wang Q."/>
            <person name="Zhang B."/>
            <person name="Ji P."/>
            <person name="Sakyi L.B."/>
            <person name="Cui X."/>
            <person name="Yuan T."/>
            <person name="Jiang B."/>
            <person name="Yang W."/>
            <person name="Lam T.T.-Y."/>
            <person name="Chang Q."/>
            <person name="Ding S."/>
            <person name="Wang X."/>
            <person name="Zhu J."/>
            <person name="Ruan X."/>
            <person name="Zhao L."/>
            <person name="Wei J."/>
            <person name="Que T."/>
            <person name="Du C."/>
            <person name="Cheng J."/>
            <person name="Dai P."/>
            <person name="Han X."/>
            <person name="Huang E."/>
            <person name="Gao Y."/>
            <person name="Liu J."/>
            <person name="Shao H."/>
            <person name="Ye R."/>
            <person name="Li L."/>
            <person name="Wei W."/>
            <person name="Wang X."/>
            <person name="Wang C."/>
            <person name="Yang T."/>
            <person name="Huo Q."/>
            <person name="Li W."/>
            <person name="Guo W."/>
            <person name="Chen H."/>
            <person name="Zhou L."/>
            <person name="Ni X."/>
            <person name="Tian J."/>
            <person name="Zhou Y."/>
            <person name="Sheng Y."/>
            <person name="Liu T."/>
            <person name="Pan Y."/>
            <person name="Xia L."/>
            <person name="Li J."/>
            <person name="Zhao F."/>
            <person name="Cao W."/>
        </authorList>
    </citation>
    <scope>NUCLEOTIDE SEQUENCE</scope>
    <source>
        <strain evidence="1">Hyas-2018</strain>
    </source>
</reference>
<sequence>MASVMATHFRPYGWICRAVGLFFLQGLQSRRVHDVRATWKTWYTLYSLACLFCFASGDLAVVLANLIRVSLRVRSFTKSMLLVLVAVMAVRVTVNVATALFGSPGMVEFFKKSAEYEKRTAFSREHHRARSWLSYLFRFFFLVAFFAHIVINATLSVRVFDFKGNRYLEFGVKAGVLLLNLFCFVYDVLHFVELRPCCEVLVSYIRHQGDLLRASLATREFSGADDNRPLECVRINLRSIIELKKVLNDVWQYSIVTSAVAILTITCFTVYSLFDGGIRPDQLAMIVTYCFYSAVDFADVARLSQTMSNEVRRLKEYLAKMSMLHESPARCAQLAGSVITYSVILVQTSDSVDQRTLPRSKHTGAL</sequence>
<dbReference type="Proteomes" id="UP000821845">
    <property type="component" value="Chromosome 8"/>
</dbReference>
<protein>
    <submittedName>
        <fullName evidence="1">Uncharacterized protein</fullName>
    </submittedName>
</protein>
<evidence type="ECO:0000313" key="2">
    <source>
        <dbReference type="Proteomes" id="UP000821845"/>
    </source>
</evidence>
<dbReference type="EMBL" id="CM023488">
    <property type="protein sequence ID" value="KAH6923875.1"/>
    <property type="molecule type" value="Genomic_DNA"/>
</dbReference>
<name>A0ACB7RN03_HYAAI</name>
<keyword evidence="2" id="KW-1185">Reference proteome</keyword>
<accession>A0ACB7RN03</accession>
<proteinExistence type="predicted"/>
<gene>
    <name evidence="1" type="ORF">HPB50_008402</name>
</gene>
<organism evidence="1 2">
    <name type="scientific">Hyalomma asiaticum</name>
    <name type="common">Tick</name>
    <dbReference type="NCBI Taxonomy" id="266040"/>
    <lineage>
        <taxon>Eukaryota</taxon>
        <taxon>Metazoa</taxon>
        <taxon>Ecdysozoa</taxon>
        <taxon>Arthropoda</taxon>
        <taxon>Chelicerata</taxon>
        <taxon>Arachnida</taxon>
        <taxon>Acari</taxon>
        <taxon>Parasitiformes</taxon>
        <taxon>Ixodida</taxon>
        <taxon>Ixodoidea</taxon>
        <taxon>Ixodidae</taxon>
        <taxon>Hyalomminae</taxon>
        <taxon>Hyalomma</taxon>
    </lineage>
</organism>
<evidence type="ECO:0000313" key="1">
    <source>
        <dbReference type="EMBL" id="KAH6923875.1"/>
    </source>
</evidence>